<dbReference type="PANTHER" id="PTHR36437:SF2">
    <property type="entry name" value="GLYOXALASE_BLEOMYCIN RESISTANCE PROTEIN_DIOXYGENASE"/>
    <property type="match status" value="1"/>
</dbReference>
<dbReference type="EMBL" id="QJVJ01000004">
    <property type="protein sequence ID" value="PYI55112.1"/>
    <property type="molecule type" value="Genomic_DNA"/>
</dbReference>
<dbReference type="OrthoDB" id="2184229at2"/>
<dbReference type="SUPFAM" id="SSF54593">
    <property type="entry name" value="Glyoxalase/Bleomycin resistance protein/Dihydroxybiphenyl dioxygenase"/>
    <property type="match status" value="2"/>
</dbReference>
<comment type="caution">
    <text evidence="2">The sequence shown here is derived from an EMBL/GenBank/DDBJ whole genome shotgun (WGS) entry which is preliminary data.</text>
</comment>
<feature type="domain" description="VOC" evidence="1">
    <location>
        <begin position="144"/>
        <end position="261"/>
    </location>
</feature>
<evidence type="ECO:0000259" key="1">
    <source>
        <dbReference type="PROSITE" id="PS51819"/>
    </source>
</evidence>
<sequence length="268" mass="29563">MGMFERIERVSLPVRDASAAAEWYVRKLGFAVAGGEAGTGEAVLKVGDGETLLSLVERHPHRPLPHISKEGHTPHFNLFTPNANLRLADLRARGIRLTETVESPVLKCCEMYDVDDNVVGICYEKPTSRYFVPSAELLPPLFTKVLAVFIPAVDLERAIRWYVGTLGFTLVHHWGGGADLRIGDGETIATLIEIEPAAIGRLDLSTGEPFSYFTLKAADLEQAKARLEREGAETSPIRRSGPTCRFDVQDPEGWRIGVEEGRLPVFGR</sequence>
<dbReference type="Proteomes" id="UP000247476">
    <property type="component" value="Unassembled WGS sequence"/>
</dbReference>
<feature type="domain" description="VOC" evidence="1">
    <location>
        <begin position="6"/>
        <end position="124"/>
    </location>
</feature>
<dbReference type="Gene3D" id="3.10.180.10">
    <property type="entry name" value="2,3-Dihydroxybiphenyl 1,2-Dioxygenase, domain 1"/>
    <property type="match status" value="2"/>
</dbReference>
<reference evidence="2 3" key="1">
    <citation type="submission" date="2018-05" db="EMBL/GenBank/DDBJ databases">
        <title>Paenibacillus flagellatus sp. nov., isolated from selenium mineral soil.</title>
        <authorList>
            <person name="Dai X."/>
        </authorList>
    </citation>
    <scope>NUCLEOTIDE SEQUENCE [LARGE SCALE GENOMIC DNA]</scope>
    <source>
        <strain evidence="2 3">DXL2</strain>
    </source>
</reference>
<proteinExistence type="predicted"/>
<gene>
    <name evidence="2" type="ORF">DLM86_11325</name>
</gene>
<dbReference type="Pfam" id="PF00903">
    <property type="entry name" value="Glyoxalase"/>
    <property type="match status" value="2"/>
</dbReference>
<dbReference type="InterPro" id="IPR037523">
    <property type="entry name" value="VOC_core"/>
</dbReference>
<protein>
    <recommendedName>
        <fullName evidence="1">VOC domain-containing protein</fullName>
    </recommendedName>
</protein>
<dbReference type="RefSeq" id="WP_110840106.1">
    <property type="nucleotide sequence ID" value="NZ_QJVJ01000004.1"/>
</dbReference>
<dbReference type="InterPro" id="IPR029068">
    <property type="entry name" value="Glyas_Bleomycin-R_OHBP_Dase"/>
</dbReference>
<dbReference type="AlphaFoldDB" id="A0A2V5K8C5"/>
<organism evidence="2 3">
    <name type="scientific">Paenibacillus flagellatus</name>
    <dbReference type="NCBI Taxonomy" id="2211139"/>
    <lineage>
        <taxon>Bacteria</taxon>
        <taxon>Bacillati</taxon>
        <taxon>Bacillota</taxon>
        <taxon>Bacilli</taxon>
        <taxon>Bacillales</taxon>
        <taxon>Paenibacillaceae</taxon>
        <taxon>Paenibacillus</taxon>
    </lineage>
</organism>
<evidence type="ECO:0000313" key="3">
    <source>
        <dbReference type="Proteomes" id="UP000247476"/>
    </source>
</evidence>
<dbReference type="PANTHER" id="PTHR36437">
    <property type="entry name" value="GLYOXALASE/BLEOMYCIN RESISTANCE PROTEIN/DIOXYGENASE"/>
    <property type="match status" value="1"/>
</dbReference>
<dbReference type="InterPro" id="IPR004360">
    <property type="entry name" value="Glyas_Fos-R_dOase_dom"/>
</dbReference>
<dbReference type="PROSITE" id="PS51819">
    <property type="entry name" value="VOC"/>
    <property type="match status" value="2"/>
</dbReference>
<accession>A0A2V5K8C5</accession>
<dbReference type="CDD" id="cd06587">
    <property type="entry name" value="VOC"/>
    <property type="match status" value="2"/>
</dbReference>
<name>A0A2V5K8C5_9BACL</name>
<keyword evidence="3" id="KW-1185">Reference proteome</keyword>
<evidence type="ECO:0000313" key="2">
    <source>
        <dbReference type="EMBL" id="PYI55112.1"/>
    </source>
</evidence>